<evidence type="ECO:0000256" key="1">
    <source>
        <dbReference type="SAM" id="Phobius"/>
    </source>
</evidence>
<keyword evidence="1" id="KW-0472">Membrane</keyword>
<sequence>MQWCVSYCISRLLLAFTGLYCDSRLGWMPSASWDGCPFLSTNESVIAASETERTRLDLRCITTFLHRCSGVCLIALVVFLPAFAGLYCDSRSGWMTSASWDFLSKNESVIAAWETERGSISNRITTFVAQMQWRVSYCISRLLRAFNGLHCDSRLGWMPSASWDGSLAYSLFFPRMYRLLLPGRLKERGSISNRITTFFAQMQWRVSYCISRLLPVFYRSLLRFSVRLDAICFVGWLSRLFPFLSKNESVTAASETERTRLHLRSQYDFLAQMQWRVSYCISRLSSCLHRSLLRFSVRLDTICFVGWLSFSFQE</sequence>
<accession>A0AAV4TJF2</accession>
<keyword evidence="4" id="KW-1185">Reference proteome</keyword>
<reference evidence="3 4" key="1">
    <citation type="submission" date="2021-06" db="EMBL/GenBank/DDBJ databases">
        <title>Caerostris darwini draft genome.</title>
        <authorList>
            <person name="Kono N."/>
            <person name="Arakawa K."/>
        </authorList>
    </citation>
    <scope>NUCLEOTIDE SEQUENCE [LARGE SCALE GENOMIC DNA]</scope>
</reference>
<dbReference type="Proteomes" id="UP001054837">
    <property type="component" value="Unassembled WGS sequence"/>
</dbReference>
<evidence type="ECO:0000256" key="2">
    <source>
        <dbReference type="SAM" id="SignalP"/>
    </source>
</evidence>
<name>A0AAV4TJF2_9ARAC</name>
<evidence type="ECO:0000313" key="4">
    <source>
        <dbReference type="Proteomes" id="UP001054837"/>
    </source>
</evidence>
<keyword evidence="2" id="KW-0732">Signal</keyword>
<keyword evidence="1" id="KW-1133">Transmembrane helix</keyword>
<keyword evidence="1" id="KW-0812">Transmembrane</keyword>
<comment type="caution">
    <text evidence="3">The sequence shown here is derived from an EMBL/GenBank/DDBJ whole genome shotgun (WGS) entry which is preliminary data.</text>
</comment>
<proteinExistence type="predicted"/>
<gene>
    <name evidence="3" type="ORF">CDAR_592371</name>
</gene>
<protein>
    <submittedName>
        <fullName evidence="3">Uncharacterized protein</fullName>
    </submittedName>
</protein>
<feature type="chain" id="PRO_5043618657" evidence="2">
    <location>
        <begin position="16"/>
        <end position="314"/>
    </location>
</feature>
<organism evidence="3 4">
    <name type="scientific">Caerostris darwini</name>
    <dbReference type="NCBI Taxonomy" id="1538125"/>
    <lineage>
        <taxon>Eukaryota</taxon>
        <taxon>Metazoa</taxon>
        <taxon>Ecdysozoa</taxon>
        <taxon>Arthropoda</taxon>
        <taxon>Chelicerata</taxon>
        <taxon>Arachnida</taxon>
        <taxon>Araneae</taxon>
        <taxon>Araneomorphae</taxon>
        <taxon>Entelegynae</taxon>
        <taxon>Araneoidea</taxon>
        <taxon>Araneidae</taxon>
        <taxon>Caerostris</taxon>
    </lineage>
</organism>
<feature type="transmembrane region" description="Helical" evidence="1">
    <location>
        <begin position="64"/>
        <end position="87"/>
    </location>
</feature>
<feature type="signal peptide" evidence="2">
    <location>
        <begin position="1"/>
        <end position="15"/>
    </location>
</feature>
<dbReference type="EMBL" id="BPLQ01009455">
    <property type="protein sequence ID" value="GIY44103.1"/>
    <property type="molecule type" value="Genomic_DNA"/>
</dbReference>
<dbReference type="AlphaFoldDB" id="A0AAV4TJF2"/>
<evidence type="ECO:0000313" key="3">
    <source>
        <dbReference type="EMBL" id="GIY44103.1"/>
    </source>
</evidence>